<dbReference type="Gene3D" id="3.30.70.260">
    <property type="match status" value="1"/>
</dbReference>
<dbReference type="Pfam" id="PF13710">
    <property type="entry name" value="ACT_5"/>
    <property type="match status" value="1"/>
</dbReference>
<dbReference type="GO" id="GO:0003984">
    <property type="term" value="F:acetolactate synthase activity"/>
    <property type="evidence" value="ECO:0007669"/>
    <property type="project" value="UniProtKB-EC"/>
</dbReference>
<sequence>MSQSHTLLINADDQPELLERLLRIVRHRGFRLTSLDMHHTDDTNAVEITLQVKSDRPIANLQSQLDKLWDVSRVRLLPLEQQ</sequence>
<dbReference type="SUPFAM" id="SSF55021">
    <property type="entry name" value="ACT-like"/>
    <property type="match status" value="1"/>
</dbReference>
<dbReference type="EMBL" id="FIZY01000033">
    <property type="protein sequence ID" value="CZF84932.1"/>
    <property type="molecule type" value="Genomic_DNA"/>
</dbReference>
<protein>
    <submittedName>
        <fullName evidence="2">Acetolactate synthase isozyme 2 small subunit</fullName>
        <ecNumber evidence="2">2.2.1.6</ecNumber>
    </submittedName>
</protein>
<dbReference type="AlphaFoldDB" id="A0A128FDQ4"/>
<proteinExistence type="predicted"/>
<accession>A0A128FDQ4</accession>
<evidence type="ECO:0000259" key="1">
    <source>
        <dbReference type="PROSITE" id="PS51671"/>
    </source>
</evidence>
<evidence type="ECO:0000313" key="3">
    <source>
        <dbReference type="Proteomes" id="UP000073601"/>
    </source>
</evidence>
<evidence type="ECO:0000313" key="2">
    <source>
        <dbReference type="EMBL" id="CZF84932.1"/>
    </source>
</evidence>
<gene>
    <name evidence="2" type="primary">ilvM</name>
    <name evidence="2" type="ORF">GMA8713_03311</name>
</gene>
<organism evidence="2 3">
    <name type="scientific">Grimontia marina</name>
    <dbReference type="NCBI Taxonomy" id="646534"/>
    <lineage>
        <taxon>Bacteria</taxon>
        <taxon>Pseudomonadati</taxon>
        <taxon>Pseudomonadota</taxon>
        <taxon>Gammaproteobacteria</taxon>
        <taxon>Vibrionales</taxon>
        <taxon>Vibrionaceae</taxon>
        <taxon>Grimontia</taxon>
    </lineage>
</organism>
<dbReference type="EC" id="2.2.1.6" evidence="2"/>
<keyword evidence="3" id="KW-1185">Reference proteome</keyword>
<feature type="domain" description="ACT" evidence="1">
    <location>
        <begin position="6"/>
        <end position="79"/>
    </location>
</feature>
<dbReference type="OrthoDB" id="6198158at2"/>
<reference evidence="3" key="1">
    <citation type="submission" date="2016-02" db="EMBL/GenBank/DDBJ databases">
        <authorList>
            <person name="Rodrigo-Torres Lidia"/>
            <person name="Arahal R.David."/>
        </authorList>
    </citation>
    <scope>NUCLEOTIDE SEQUENCE [LARGE SCALE GENOMIC DNA]</scope>
    <source>
        <strain evidence="3">CECT 8713</strain>
    </source>
</reference>
<dbReference type="InterPro" id="IPR045865">
    <property type="entry name" value="ACT-like_dom_sf"/>
</dbReference>
<keyword evidence="2" id="KW-0808">Transferase</keyword>
<dbReference type="RefSeq" id="WP_046307966.1">
    <property type="nucleotide sequence ID" value="NZ_CAWRCI010000033.1"/>
</dbReference>
<dbReference type="InterPro" id="IPR002912">
    <property type="entry name" value="ACT_dom"/>
</dbReference>
<dbReference type="Proteomes" id="UP000073601">
    <property type="component" value="Unassembled WGS sequence"/>
</dbReference>
<name>A0A128FDQ4_9GAMM</name>
<dbReference type="NCBIfam" id="NF008362">
    <property type="entry name" value="PRK11152.1"/>
    <property type="match status" value="1"/>
</dbReference>
<dbReference type="PROSITE" id="PS51671">
    <property type="entry name" value="ACT"/>
    <property type="match status" value="1"/>
</dbReference>